<name>A0A493T5L1_ANAPP</name>
<dbReference type="InterPro" id="IPR008280">
    <property type="entry name" value="Tub_FtsZ_C"/>
</dbReference>
<keyword evidence="7" id="KW-0547">Nucleotide-binding</keyword>
<dbReference type="Gene3D" id="3.40.50.1440">
    <property type="entry name" value="Tubulin/FtsZ, GTPase domain"/>
    <property type="match status" value="1"/>
</dbReference>
<dbReference type="InterPro" id="IPR018316">
    <property type="entry name" value="Tubulin/FtsZ_2-layer-sand-dom"/>
</dbReference>
<keyword evidence="9" id="KW-0342">GTP-binding</keyword>
<evidence type="ECO:0000256" key="6">
    <source>
        <dbReference type="ARBA" id="ARBA00022701"/>
    </source>
</evidence>
<dbReference type="GO" id="GO:0005525">
    <property type="term" value="F:GTP binding"/>
    <property type="evidence" value="ECO:0007669"/>
    <property type="project" value="UniProtKB-KW"/>
</dbReference>
<comment type="similarity">
    <text evidence="3">Belongs to the tubulin family.</text>
</comment>
<keyword evidence="16" id="KW-1185">Reference proteome</keyword>
<evidence type="ECO:0000256" key="11">
    <source>
        <dbReference type="ARBA" id="ARBA00049117"/>
    </source>
</evidence>
<dbReference type="Pfam" id="PF00091">
    <property type="entry name" value="Tubulin"/>
    <property type="match status" value="1"/>
</dbReference>
<feature type="compositionally biased region" description="Acidic residues" evidence="12">
    <location>
        <begin position="568"/>
        <end position="579"/>
    </location>
</feature>
<comment type="subunit">
    <text evidence="4">Dimer of alpha and beta chains. A typical microtubule is a hollow water-filled tube with an outer diameter of 25 nm and an inner diameter of 15 nM. Alpha-beta heterodimers associate head-to-tail to form protofilaments running lengthwise along the microtubule wall with the beta-tubulin subunit facing the microtubule plus end conferring a structural polarity. Microtubules usually have 13 protofilaments but different protofilament numbers can be found in some organisms and specialized cells.</text>
</comment>
<evidence type="ECO:0000256" key="10">
    <source>
        <dbReference type="ARBA" id="ARBA00023212"/>
    </source>
</evidence>
<feature type="region of interest" description="Disordered" evidence="12">
    <location>
        <begin position="559"/>
        <end position="579"/>
    </location>
</feature>
<comment type="cofactor">
    <cofactor evidence="1">
        <name>Mg(2+)</name>
        <dbReference type="ChEBI" id="CHEBI:18420"/>
    </cofactor>
</comment>
<dbReference type="SUPFAM" id="SSF55307">
    <property type="entry name" value="Tubulin C-terminal domain-like"/>
    <property type="match status" value="1"/>
</dbReference>
<evidence type="ECO:0000259" key="13">
    <source>
        <dbReference type="SMART" id="SM00864"/>
    </source>
</evidence>
<evidence type="ECO:0000256" key="12">
    <source>
        <dbReference type="SAM" id="MobiDB-lite"/>
    </source>
</evidence>
<evidence type="ECO:0000256" key="2">
    <source>
        <dbReference type="ARBA" id="ARBA00004245"/>
    </source>
</evidence>
<dbReference type="PRINTS" id="PR01162">
    <property type="entry name" value="ALPHATUBULIN"/>
</dbReference>
<feature type="region of interest" description="Disordered" evidence="12">
    <location>
        <begin position="34"/>
        <end position="54"/>
    </location>
</feature>
<evidence type="ECO:0000313" key="16">
    <source>
        <dbReference type="Proteomes" id="UP000016666"/>
    </source>
</evidence>
<dbReference type="SUPFAM" id="SSF52490">
    <property type="entry name" value="Tubulin nucleotide-binding domain-like"/>
    <property type="match status" value="1"/>
</dbReference>
<evidence type="ECO:0000256" key="3">
    <source>
        <dbReference type="ARBA" id="ARBA00009636"/>
    </source>
</evidence>
<dbReference type="AlphaFoldDB" id="A0A493T5L1"/>
<comment type="catalytic activity">
    <reaction evidence="11">
        <text>GTP + H2O = GDP + phosphate + H(+)</text>
        <dbReference type="Rhea" id="RHEA:19669"/>
        <dbReference type="ChEBI" id="CHEBI:15377"/>
        <dbReference type="ChEBI" id="CHEBI:15378"/>
        <dbReference type="ChEBI" id="CHEBI:37565"/>
        <dbReference type="ChEBI" id="CHEBI:43474"/>
        <dbReference type="ChEBI" id="CHEBI:58189"/>
    </reaction>
    <physiologicalReaction direction="left-to-right" evidence="11">
        <dbReference type="Rhea" id="RHEA:19670"/>
    </physiologicalReaction>
</comment>
<dbReference type="FunFam" id="3.30.1330.20:FF:000001">
    <property type="entry name" value="Tubulin alpha chain"/>
    <property type="match status" value="1"/>
</dbReference>
<dbReference type="GO" id="GO:0007017">
    <property type="term" value="P:microtubule-based process"/>
    <property type="evidence" value="ECO:0007669"/>
    <property type="project" value="InterPro"/>
</dbReference>
<dbReference type="STRING" id="8840.ENSAPLP00000021209"/>
<evidence type="ECO:0000256" key="4">
    <source>
        <dbReference type="ARBA" id="ARBA00011747"/>
    </source>
</evidence>
<reference evidence="15 16" key="1">
    <citation type="submission" date="2017-10" db="EMBL/GenBank/DDBJ databases">
        <title>A new Pekin duck reference genome.</title>
        <authorList>
            <person name="Hou Z.-C."/>
            <person name="Zhou Z.-K."/>
            <person name="Zhu F."/>
            <person name="Hou S.-S."/>
        </authorList>
    </citation>
    <scope>NUCLEOTIDE SEQUENCE [LARGE SCALE GENOMIC DNA]</scope>
</reference>
<dbReference type="PROSITE" id="PS00227">
    <property type="entry name" value="TUBULIN"/>
    <property type="match status" value="1"/>
</dbReference>
<dbReference type="InterPro" id="IPR000217">
    <property type="entry name" value="Tubulin"/>
</dbReference>
<dbReference type="InterPro" id="IPR002452">
    <property type="entry name" value="Alpha_tubulin"/>
</dbReference>
<dbReference type="FunFam" id="1.10.287.600:FF:000005">
    <property type="entry name" value="Tubulin alpha chain"/>
    <property type="match status" value="1"/>
</dbReference>
<keyword evidence="8" id="KW-0378">Hydrolase</keyword>
<dbReference type="SMART" id="SM00864">
    <property type="entry name" value="Tubulin"/>
    <property type="match status" value="1"/>
</dbReference>
<organism evidence="15 16">
    <name type="scientific">Anas platyrhynchos platyrhynchos</name>
    <name type="common">Northern mallard</name>
    <dbReference type="NCBI Taxonomy" id="8840"/>
    <lineage>
        <taxon>Eukaryota</taxon>
        <taxon>Metazoa</taxon>
        <taxon>Chordata</taxon>
        <taxon>Craniata</taxon>
        <taxon>Vertebrata</taxon>
        <taxon>Euteleostomi</taxon>
        <taxon>Archelosauria</taxon>
        <taxon>Archosauria</taxon>
        <taxon>Dinosauria</taxon>
        <taxon>Saurischia</taxon>
        <taxon>Theropoda</taxon>
        <taxon>Coelurosauria</taxon>
        <taxon>Aves</taxon>
        <taxon>Neognathae</taxon>
        <taxon>Galloanserae</taxon>
        <taxon>Anseriformes</taxon>
        <taxon>Anatidae</taxon>
        <taxon>Anatinae</taxon>
        <taxon>Anas</taxon>
    </lineage>
</organism>
<evidence type="ECO:0000313" key="15">
    <source>
        <dbReference type="Ensembl" id="ENSAPLP00000021209.1"/>
    </source>
</evidence>
<dbReference type="GeneTree" id="ENSGT00950000183165"/>
<evidence type="ECO:0000259" key="14">
    <source>
        <dbReference type="SMART" id="SM00865"/>
    </source>
</evidence>
<dbReference type="InterPro" id="IPR037103">
    <property type="entry name" value="Tubulin/FtsZ-like_C"/>
</dbReference>
<dbReference type="GO" id="GO:0005874">
    <property type="term" value="C:microtubule"/>
    <property type="evidence" value="ECO:0007669"/>
    <property type="project" value="UniProtKB-KW"/>
</dbReference>
<dbReference type="InterPro" id="IPR036525">
    <property type="entry name" value="Tubulin/FtsZ_GTPase_sf"/>
</dbReference>
<dbReference type="PANTHER" id="PTHR11588">
    <property type="entry name" value="TUBULIN"/>
    <property type="match status" value="1"/>
</dbReference>
<comment type="subcellular location">
    <subcellularLocation>
        <location evidence="2">Cytoplasm</location>
        <location evidence="2">Cytoskeleton</location>
    </subcellularLocation>
</comment>
<dbReference type="InterPro" id="IPR023123">
    <property type="entry name" value="Tubulin_C"/>
</dbReference>
<reference evidence="15" key="3">
    <citation type="submission" date="2025-09" db="UniProtKB">
        <authorList>
            <consortium name="Ensembl"/>
        </authorList>
    </citation>
    <scope>IDENTIFICATION</scope>
</reference>
<dbReference type="InterPro" id="IPR017975">
    <property type="entry name" value="Tubulin_CS"/>
</dbReference>
<dbReference type="GO" id="GO:0016787">
    <property type="term" value="F:hydrolase activity"/>
    <property type="evidence" value="ECO:0007669"/>
    <property type="project" value="UniProtKB-KW"/>
</dbReference>
<dbReference type="Gene3D" id="3.30.1330.20">
    <property type="entry name" value="Tubulin/FtsZ, C-terminal domain"/>
    <property type="match status" value="1"/>
</dbReference>
<dbReference type="SMART" id="SM00865">
    <property type="entry name" value="Tubulin_C"/>
    <property type="match status" value="1"/>
</dbReference>
<evidence type="ECO:0000256" key="8">
    <source>
        <dbReference type="ARBA" id="ARBA00022801"/>
    </source>
</evidence>
<accession>A0A493T5L1</accession>
<dbReference type="Gene3D" id="1.10.287.600">
    <property type="entry name" value="Helix hairpin bin"/>
    <property type="match status" value="1"/>
</dbReference>
<evidence type="ECO:0000256" key="1">
    <source>
        <dbReference type="ARBA" id="ARBA00001946"/>
    </source>
</evidence>
<dbReference type="Pfam" id="PF03953">
    <property type="entry name" value="Tubulin_C"/>
    <property type="match status" value="1"/>
</dbReference>
<protein>
    <recommendedName>
        <fullName evidence="17">Tubulin alpha chain</fullName>
    </recommendedName>
</protein>
<evidence type="ECO:0008006" key="17">
    <source>
        <dbReference type="Google" id="ProtNLM"/>
    </source>
</evidence>
<dbReference type="CDD" id="cd02186">
    <property type="entry name" value="alpha_tubulin"/>
    <property type="match status" value="1"/>
</dbReference>
<dbReference type="PRINTS" id="PR01161">
    <property type="entry name" value="TUBULIN"/>
</dbReference>
<feature type="compositionally biased region" description="Low complexity" evidence="12">
    <location>
        <begin position="39"/>
        <end position="48"/>
    </location>
</feature>
<evidence type="ECO:0000256" key="5">
    <source>
        <dbReference type="ARBA" id="ARBA00022490"/>
    </source>
</evidence>
<feature type="domain" description="Tubulin/FtsZ 2-layer sandwich" evidence="14">
    <location>
        <begin position="375"/>
        <end position="520"/>
    </location>
</feature>
<dbReference type="GO" id="GO:0005200">
    <property type="term" value="F:structural constituent of cytoskeleton"/>
    <property type="evidence" value="ECO:0007669"/>
    <property type="project" value="InterPro"/>
</dbReference>
<keyword evidence="10" id="KW-0206">Cytoskeleton</keyword>
<keyword evidence="5" id="KW-0963">Cytoplasm</keyword>
<sequence length="579" mass="63941">MFWSLKLLSPCPDPKGIGGHLALWWDQVSAEPEGASGGAQLRPASARSPSPPSFLPSPCLRPGKPFLALRGHGLILAPAPSGGRKPPASLISPTESHRGFKLSCRMSKNRLNETFFPPPLQRECISIHIGQAGVQMGNACWELYCLEHGIQADGTIPGPKVAKPTEPEAEQVDSSFETFFCETASGKHVPRAVFIDLEPTVIDEIRTGTYHGLFHPEQLISGKEDAANNYARGHYTIGKEIIDTVLSRIRKMADQCSGLQGFLVFHSFGGGTGSGFTSLLMERLSVEYSKKSKLEFSVYPAPQVSTAVVEPYNSILTTHTTLEHSDCSFMVDNEAIYDICNRNLDIERPTYTNLNRLIGQIVSSVTASLRFNGALNVDLIEFQTNLVPYPRIHFPLTTYAPIISAEKAYHEQLSVPEITNACFEFSNQMVKCDPRRGKYMACCLLYRGDVVPKDVNAAIAAIKTRRSIQFVDWCPTGFKVGINYQPPTVVPGGDLAKVQRAVCMLSNTTAIAEAWARLDHKFDLMYAKRAFVHWYVGEGMEEGEFSEAREDLAALEKDYEEVGRDSADGEEDEADEDEY</sequence>
<evidence type="ECO:0000256" key="7">
    <source>
        <dbReference type="ARBA" id="ARBA00022741"/>
    </source>
</evidence>
<dbReference type="FunFam" id="3.40.50.1440:FF:000002">
    <property type="entry name" value="Tubulin alpha chain"/>
    <property type="match status" value="1"/>
</dbReference>
<proteinExistence type="inferred from homology"/>
<keyword evidence="6" id="KW-0493">Microtubule</keyword>
<dbReference type="InterPro" id="IPR003008">
    <property type="entry name" value="Tubulin_FtsZ_GTPase"/>
</dbReference>
<feature type="domain" description="Tubulin/FtsZ GTPase" evidence="13">
    <location>
        <begin position="176"/>
        <end position="373"/>
    </location>
</feature>
<reference evidence="15" key="2">
    <citation type="submission" date="2025-08" db="UniProtKB">
        <authorList>
            <consortium name="Ensembl"/>
        </authorList>
    </citation>
    <scope>IDENTIFICATION</scope>
</reference>
<evidence type="ECO:0000256" key="9">
    <source>
        <dbReference type="ARBA" id="ARBA00023134"/>
    </source>
</evidence>
<dbReference type="Ensembl" id="ENSAPLT00000036602.1">
    <property type="protein sequence ID" value="ENSAPLP00000021209.1"/>
    <property type="gene ID" value="ENSAPLG00000006857.2"/>
</dbReference>
<dbReference type="Proteomes" id="UP000016666">
    <property type="component" value="Chromosome 1"/>
</dbReference>